<name>A0A7S1BTI6_9STRA</name>
<reference evidence="1" key="1">
    <citation type="submission" date="2021-01" db="EMBL/GenBank/DDBJ databases">
        <authorList>
            <person name="Corre E."/>
            <person name="Pelletier E."/>
            <person name="Niang G."/>
            <person name="Scheremetjew M."/>
            <person name="Finn R."/>
            <person name="Kale V."/>
            <person name="Holt S."/>
            <person name="Cochrane G."/>
            <person name="Meng A."/>
            <person name="Brown T."/>
            <person name="Cohen L."/>
        </authorList>
    </citation>
    <scope>NUCLEOTIDE SEQUENCE</scope>
    <source>
        <strain evidence="1">308</strain>
    </source>
</reference>
<gene>
    <name evidence="1" type="ORF">CHYS00102_LOCUS23360</name>
</gene>
<evidence type="ECO:0000313" key="1">
    <source>
        <dbReference type="EMBL" id="CAD8896146.1"/>
    </source>
</evidence>
<dbReference type="EMBL" id="HBFR01032191">
    <property type="protein sequence ID" value="CAD8896146.1"/>
    <property type="molecule type" value="Transcribed_RNA"/>
</dbReference>
<organism evidence="1">
    <name type="scientific">Corethron hystrix</name>
    <dbReference type="NCBI Taxonomy" id="216773"/>
    <lineage>
        <taxon>Eukaryota</taxon>
        <taxon>Sar</taxon>
        <taxon>Stramenopiles</taxon>
        <taxon>Ochrophyta</taxon>
        <taxon>Bacillariophyta</taxon>
        <taxon>Coscinodiscophyceae</taxon>
        <taxon>Corethrophycidae</taxon>
        <taxon>Corethrales</taxon>
        <taxon>Corethraceae</taxon>
        <taxon>Corethron</taxon>
    </lineage>
</organism>
<accession>A0A7S1BTI6</accession>
<sequence>MMTTISSIAVKDGTATISPIAGGDVCIECNVRVAPDCTEPFYSDCESMLCAMRNRQPKSNINGVNTAVDTPPAPSLDFFRMPERAVSRGRKRQQVVSHASRQSMQRRKSWKSKLDPVYHLPLDRVATVEFINTELLPKMTITLTKGYYMDLSFFSSNGCALMRAFMEVWLSQDKFREEIDQISTSFSINTNRSISKVLKRQSSRTSSRSVDMDNFAGQQIRKAIKNETPADAVKWEVKRMCIDFYDGKYECICFLSVSKDFTKICFLLLALTLMCFENSEGEAKAIPPETEIGKNVKDCNTLHPLTHQHQSLLMEAELVQVASDRSLSFYL</sequence>
<dbReference type="AlphaFoldDB" id="A0A7S1BTI6"/>
<protein>
    <submittedName>
        <fullName evidence="1">Uncharacterized protein</fullName>
    </submittedName>
</protein>
<proteinExistence type="predicted"/>